<dbReference type="EMBL" id="BMJY01000008">
    <property type="protein sequence ID" value="GGH45000.1"/>
    <property type="molecule type" value="Genomic_DNA"/>
</dbReference>
<reference evidence="2" key="1">
    <citation type="journal article" date="2014" name="Int. J. Syst. Evol. Microbiol.">
        <title>Complete genome sequence of Corynebacterium casei LMG S-19264T (=DSM 44701T), isolated from a smear-ripened cheese.</title>
        <authorList>
            <consortium name="US DOE Joint Genome Institute (JGI-PGF)"/>
            <person name="Walter F."/>
            <person name="Albersmeier A."/>
            <person name="Kalinowski J."/>
            <person name="Ruckert C."/>
        </authorList>
    </citation>
    <scope>NUCLEOTIDE SEQUENCE</scope>
    <source>
        <strain evidence="2">CGMCC 1.15794</strain>
    </source>
</reference>
<name>A0A917IEJ4_9MICO</name>
<dbReference type="InterPro" id="IPR036388">
    <property type="entry name" value="WH-like_DNA-bd_sf"/>
</dbReference>
<organism evidence="2 3">
    <name type="scientific">Microbacterium album</name>
    <dbReference type="NCBI Taxonomy" id="2053191"/>
    <lineage>
        <taxon>Bacteria</taxon>
        <taxon>Bacillati</taxon>
        <taxon>Actinomycetota</taxon>
        <taxon>Actinomycetes</taxon>
        <taxon>Micrococcales</taxon>
        <taxon>Microbacteriaceae</taxon>
        <taxon>Microbacterium</taxon>
    </lineage>
</organism>
<dbReference type="Gene3D" id="1.10.10.10">
    <property type="entry name" value="Winged helix-like DNA-binding domain superfamily/Winged helix DNA-binding domain"/>
    <property type="match status" value="1"/>
</dbReference>
<dbReference type="AlphaFoldDB" id="A0A917IEJ4"/>
<dbReference type="RefSeq" id="WP_188756156.1">
    <property type="nucleotide sequence ID" value="NZ_BMJY01000008.1"/>
</dbReference>
<evidence type="ECO:0000313" key="3">
    <source>
        <dbReference type="Proteomes" id="UP000657592"/>
    </source>
</evidence>
<comment type="caution">
    <text evidence="2">The sequence shown here is derived from an EMBL/GenBank/DDBJ whole genome shotgun (WGS) entry which is preliminary data.</text>
</comment>
<dbReference type="InterPro" id="IPR009061">
    <property type="entry name" value="DNA-bd_dom_put_sf"/>
</dbReference>
<feature type="domain" description="Helix-turn-helix" evidence="1">
    <location>
        <begin position="16"/>
        <end position="60"/>
    </location>
</feature>
<gene>
    <name evidence="2" type="ORF">GCM10010921_20090</name>
</gene>
<proteinExistence type="predicted"/>
<keyword evidence="3" id="KW-1185">Reference proteome</keyword>
<dbReference type="SUPFAM" id="SSF46955">
    <property type="entry name" value="Putative DNA-binding domain"/>
    <property type="match status" value="1"/>
</dbReference>
<dbReference type="Proteomes" id="UP000657592">
    <property type="component" value="Unassembled WGS sequence"/>
</dbReference>
<sequence>MVRSIDDLPELAKRVEIAEFTGTSVPTLARWAMEGTGPKVTRLGGSVRYRKGDVLSWLDSLGAACETTDARRR</sequence>
<evidence type="ECO:0000259" key="1">
    <source>
        <dbReference type="Pfam" id="PF12728"/>
    </source>
</evidence>
<protein>
    <recommendedName>
        <fullName evidence="1">Helix-turn-helix domain-containing protein</fullName>
    </recommendedName>
</protein>
<dbReference type="Pfam" id="PF12728">
    <property type="entry name" value="HTH_17"/>
    <property type="match status" value="1"/>
</dbReference>
<accession>A0A917IEJ4</accession>
<dbReference type="InterPro" id="IPR041657">
    <property type="entry name" value="HTH_17"/>
</dbReference>
<evidence type="ECO:0000313" key="2">
    <source>
        <dbReference type="EMBL" id="GGH45000.1"/>
    </source>
</evidence>
<reference evidence="2" key="2">
    <citation type="submission" date="2020-09" db="EMBL/GenBank/DDBJ databases">
        <authorList>
            <person name="Sun Q."/>
            <person name="Zhou Y."/>
        </authorList>
    </citation>
    <scope>NUCLEOTIDE SEQUENCE</scope>
    <source>
        <strain evidence="2">CGMCC 1.15794</strain>
    </source>
</reference>